<dbReference type="InterPro" id="IPR036705">
    <property type="entry name" value="Ribosyl_crysJ1_sf"/>
</dbReference>
<proteinExistence type="predicted"/>
<evidence type="ECO:0008006" key="3">
    <source>
        <dbReference type="Google" id="ProtNLM"/>
    </source>
</evidence>
<comment type="caution">
    <text evidence="1">The sequence shown here is derived from an EMBL/GenBank/DDBJ whole genome shotgun (WGS) entry which is preliminary data.</text>
</comment>
<dbReference type="SUPFAM" id="SSF101478">
    <property type="entry name" value="ADP-ribosylglycohydrolase"/>
    <property type="match status" value="1"/>
</dbReference>
<dbReference type="Proteomes" id="UP000297604">
    <property type="component" value="Unassembled WGS sequence"/>
</dbReference>
<evidence type="ECO:0000313" key="1">
    <source>
        <dbReference type="EMBL" id="TFC20903.1"/>
    </source>
</evidence>
<accession>A0ABY2IQ17</accession>
<name>A0ABY2IQ17_9MICO</name>
<dbReference type="Gene3D" id="1.10.4080.10">
    <property type="entry name" value="ADP-ribosylation/Crystallin J1"/>
    <property type="match status" value="1"/>
</dbReference>
<organism evidence="1 2">
    <name type="scientific">Cryobacterium glucosi</name>
    <dbReference type="NCBI Taxonomy" id="1259175"/>
    <lineage>
        <taxon>Bacteria</taxon>
        <taxon>Bacillati</taxon>
        <taxon>Actinomycetota</taxon>
        <taxon>Actinomycetes</taxon>
        <taxon>Micrococcales</taxon>
        <taxon>Microbacteriaceae</taxon>
        <taxon>Cryobacterium</taxon>
    </lineage>
</organism>
<keyword evidence="2" id="KW-1185">Reference proteome</keyword>
<sequence>MLRAFDVVAPATEVAVLTPEQHDRSGAVLLGLAAGDALASGGDFEWSERTAAAVDLALLTADGLDPREAAVREDPGPAAEPDVGDPDAAGLAAGRCLLRTAPVALALLDDPVALAEAARLVSSVRGTALNRTAPTDSGRPDADPGAGDAGVLFALSLRVAVLEGRLDPRAGFETLPAEARAAWEAHLAAAGRGRTVDVQRVGPVGWILQGAWAILGDAGAVDASRVEPVISAAAHSGADPASVAAAGALLAGRWGLEAVPATWRRRLHGRPDLFGIDLVRLGMLSARSEVPHDPDDPARMDVLR</sequence>
<dbReference type="EMBL" id="SOFS01000018">
    <property type="protein sequence ID" value="TFC20903.1"/>
    <property type="molecule type" value="Genomic_DNA"/>
</dbReference>
<protein>
    <recommendedName>
        <fullName evidence="3">ADP-ribosylglycohydrolase</fullName>
    </recommendedName>
</protein>
<gene>
    <name evidence="1" type="ORF">E3O46_08240</name>
</gene>
<reference evidence="1 2" key="1">
    <citation type="submission" date="2019-03" db="EMBL/GenBank/DDBJ databases">
        <title>Genomics of glacier-inhabiting Cryobacterium strains.</title>
        <authorList>
            <person name="Liu Q."/>
            <person name="Xin Y.-H."/>
        </authorList>
    </citation>
    <scope>NUCLEOTIDE SEQUENCE [LARGE SCALE GENOMIC DNA]</scope>
    <source>
        <strain evidence="1 2">MDB1-5</strain>
    </source>
</reference>
<evidence type="ECO:0000313" key="2">
    <source>
        <dbReference type="Proteomes" id="UP000297604"/>
    </source>
</evidence>